<dbReference type="AlphaFoldDB" id="A0A0D9VD22"/>
<dbReference type="Gramene" id="LPERR02G05610.1">
    <property type="protein sequence ID" value="LPERR02G05610.1"/>
    <property type="gene ID" value="LPERR02G05610"/>
</dbReference>
<evidence type="ECO:0000256" key="11">
    <source>
        <dbReference type="ARBA" id="ARBA00023033"/>
    </source>
</evidence>
<evidence type="ECO:0000256" key="9">
    <source>
        <dbReference type="ARBA" id="ARBA00023002"/>
    </source>
</evidence>
<evidence type="ECO:0000256" key="5">
    <source>
        <dbReference type="ARBA" id="ARBA00022692"/>
    </source>
</evidence>
<proteinExistence type="inferred from homology"/>
<dbReference type="GO" id="GO:0005506">
    <property type="term" value="F:iron ion binding"/>
    <property type="evidence" value="ECO:0007669"/>
    <property type="project" value="InterPro"/>
</dbReference>
<sequence length="817" mass="91459">MIGDRFSRRDEFLECLGEGLKLVSGFSVADLFPSSWLAGFLTGAARAARENHRKNFELMDCAIQQHQERRAAMAARGEVVEEDDDLVDVLLRIQKGGGLDVPLTMGVIKAVILDLYSAGSETSSTTIQWAMSELMRNPRVMKKAQAELRDSLQGKPRVVEEDLVNLSYLKLIIKETLRMHLPAPLLLPRESREACKILGYDIPKGTTMLVNAWAIGRDPKYWDDPEEFKPERFEDGKIDYKGLNFEFLPFGAGRRICPGIIFAQANMELALATLLYHFDWSLPDGLKPSELDMTEDIGLTVRRKNDLYLHAVTQITDYLPLFIALLVIPLLLLKVARLVIGNNGVAGGKLRLPPGPWRLPVIGSLHHLIGKPHVHRAMADLARRHDSPLMYLELGEVPVVVASSPGAAREILRARDATFASRPWSPTLRVMMADGEGIAFARHGSRWRRLRKACVLELLSPRGVASFRRAREDEASRLLATVRAAARRGDGVVNVSERVAVAVTDTTVRAMIGERLERREEYMAGVAEVGRLLVGFSLGDLFPSSRLAGIVGGTARRAAASHRRMFELMDCVIRQHQERKKDDGGEEEDILDVLLRIQKEEGQEVPLTMGDVKDTILVMRNPRIMHKAQTELHNKLQGKPTVTEDDLVGLTYLKLVKETLRLHPAAPMLIPRECGKSCKVLGYDVPKSTNVLVNVWAIARDPKYWDDAETFKPERFENRKYDLRGAPTLSTYHLGLDEGCVLDRCSLMPSWSSRSPHCCTTSTGSSLPELRQVSWTWPTRRVSSFAGRTTSTSVRSSVCRQEVHREAMVLLIVHPMC</sequence>
<keyword evidence="14" id="KW-1185">Reference proteome</keyword>
<evidence type="ECO:0000256" key="3">
    <source>
        <dbReference type="ARBA" id="ARBA00010617"/>
    </source>
</evidence>
<dbReference type="InterPro" id="IPR002401">
    <property type="entry name" value="Cyt_P450_E_grp-I"/>
</dbReference>
<keyword evidence="8" id="KW-0472">Membrane</keyword>
<evidence type="ECO:0000256" key="6">
    <source>
        <dbReference type="ARBA" id="ARBA00022723"/>
    </source>
</evidence>
<reference evidence="13 14" key="1">
    <citation type="submission" date="2012-08" db="EMBL/GenBank/DDBJ databases">
        <title>Oryza genome evolution.</title>
        <authorList>
            <person name="Wing R.A."/>
        </authorList>
    </citation>
    <scope>NUCLEOTIDE SEQUENCE</scope>
</reference>
<dbReference type="HOGENOM" id="CLU_001570_0_4_1"/>
<name>A0A0D9VD22_9ORYZ</name>
<dbReference type="FunFam" id="1.10.630.10:FF:000008">
    <property type="entry name" value="Cytochrome P450 71D8"/>
    <property type="match status" value="2"/>
</dbReference>
<dbReference type="PANTHER" id="PTHR47955">
    <property type="entry name" value="CYTOCHROME P450 FAMILY 71 PROTEIN"/>
    <property type="match status" value="1"/>
</dbReference>
<reference evidence="13" key="3">
    <citation type="submission" date="2015-04" db="UniProtKB">
        <authorList>
            <consortium name="EnsemblPlants"/>
        </authorList>
    </citation>
    <scope>IDENTIFICATION</scope>
</reference>
<comment type="similarity">
    <text evidence="3">Belongs to the cytochrome P450 family.</text>
</comment>
<dbReference type="GO" id="GO:0004497">
    <property type="term" value="F:monooxygenase activity"/>
    <property type="evidence" value="ECO:0007669"/>
    <property type="project" value="UniProtKB-KW"/>
</dbReference>
<reference evidence="14" key="2">
    <citation type="submission" date="2013-12" db="EMBL/GenBank/DDBJ databases">
        <authorList>
            <person name="Yu Y."/>
            <person name="Lee S."/>
            <person name="de Baynast K."/>
            <person name="Wissotski M."/>
            <person name="Liu L."/>
            <person name="Talag J."/>
            <person name="Goicoechea J."/>
            <person name="Angelova A."/>
            <person name="Jetty R."/>
            <person name="Kudrna D."/>
            <person name="Golser W."/>
            <person name="Rivera L."/>
            <person name="Zhang J."/>
            <person name="Wing R."/>
        </authorList>
    </citation>
    <scope>NUCLEOTIDE SEQUENCE</scope>
</reference>
<evidence type="ECO:0000256" key="1">
    <source>
        <dbReference type="ARBA" id="ARBA00001971"/>
    </source>
</evidence>
<dbReference type="GO" id="GO:0016705">
    <property type="term" value="F:oxidoreductase activity, acting on paired donors, with incorporation or reduction of molecular oxygen"/>
    <property type="evidence" value="ECO:0007669"/>
    <property type="project" value="InterPro"/>
</dbReference>
<evidence type="ECO:0000256" key="4">
    <source>
        <dbReference type="ARBA" id="ARBA00022617"/>
    </source>
</evidence>
<keyword evidence="11" id="KW-0503">Monooxygenase</keyword>
<dbReference type="InterPro" id="IPR017972">
    <property type="entry name" value="Cyt_P450_CS"/>
</dbReference>
<feature type="binding site" description="axial binding residue" evidence="12">
    <location>
        <position position="257"/>
    </location>
    <ligand>
        <name>heme</name>
        <dbReference type="ChEBI" id="CHEBI:30413"/>
    </ligand>
    <ligandPart>
        <name>Fe</name>
        <dbReference type="ChEBI" id="CHEBI:18248"/>
    </ligandPart>
</feature>
<dbReference type="PRINTS" id="PR00463">
    <property type="entry name" value="EP450I"/>
</dbReference>
<dbReference type="eggNOG" id="KOG0156">
    <property type="taxonomic scope" value="Eukaryota"/>
</dbReference>
<protein>
    <recommendedName>
        <fullName evidence="15">Cytochrome P450</fullName>
    </recommendedName>
</protein>
<accession>A0A0D9VD22</accession>
<dbReference type="PROSITE" id="PS00086">
    <property type="entry name" value="CYTOCHROME_P450"/>
    <property type="match status" value="1"/>
</dbReference>
<keyword evidence="8" id="KW-1133">Transmembrane helix</keyword>
<keyword evidence="5" id="KW-0812">Transmembrane</keyword>
<dbReference type="GO" id="GO:0016020">
    <property type="term" value="C:membrane"/>
    <property type="evidence" value="ECO:0007669"/>
    <property type="project" value="UniProtKB-SubCell"/>
</dbReference>
<dbReference type="Gene3D" id="1.10.630.10">
    <property type="entry name" value="Cytochrome P450"/>
    <property type="match status" value="2"/>
</dbReference>
<comment type="subcellular location">
    <subcellularLocation>
        <location evidence="2">Membrane</location>
        <topology evidence="2">Single-pass membrane protein</topology>
    </subcellularLocation>
</comment>
<dbReference type="PANTHER" id="PTHR47955:SF21">
    <property type="entry name" value="OS06G0642300 PROTEIN"/>
    <property type="match status" value="1"/>
</dbReference>
<dbReference type="GO" id="GO:0020037">
    <property type="term" value="F:heme binding"/>
    <property type="evidence" value="ECO:0007669"/>
    <property type="project" value="InterPro"/>
</dbReference>
<evidence type="ECO:0000313" key="13">
    <source>
        <dbReference type="EnsemblPlants" id="LPERR02G05610.1"/>
    </source>
</evidence>
<keyword evidence="9" id="KW-0560">Oxidoreductase</keyword>
<dbReference type="SUPFAM" id="SSF48264">
    <property type="entry name" value="Cytochrome P450"/>
    <property type="match status" value="2"/>
</dbReference>
<evidence type="ECO:0000313" key="14">
    <source>
        <dbReference type="Proteomes" id="UP000032180"/>
    </source>
</evidence>
<dbReference type="InterPro" id="IPR036396">
    <property type="entry name" value="Cyt_P450_sf"/>
</dbReference>
<keyword evidence="6 12" id="KW-0479">Metal-binding</keyword>
<evidence type="ECO:0008006" key="15">
    <source>
        <dbReference type="Google" id="ProtNLM"/>
    </source>
</evidence>
<evidence type="ECO:0000256" key="2">
    <source>
        <dbReference type="ARBA" id="ARBA00004167"/>
    </source>
</evidence>
<dbReference type="GO" id="GO:0016102">
    <property type="term" value="P:diterpenoid biosynthetic process"/>
    <property type="evidence" value="ECO:0007669"/>
    <property type="project" value="UniProtKB-ARBA"/>
</dbReference>
<organism evidence="13 14">
    <name type="scientific">Leersia perrieri</name>
    <dbReference type="NCBI Taxonomy" id="77586"/>
    <lineage>
        <taxon>Eukaryota</taxon>
        <taxon>Viridiplantae</taxon>
        <taxon>Streptophyta</taxon>
        <taxon>Embryophyta</taxon>
        <taxon>Tracheophyta</taxon>
        <taxon>Spermatophyta</taxon>
        <taxon>Magnoliopsida</taxon>
        <taxon>Liliopsida</taxon>
        <taxon>Poales</taxon>
        <taxon>Poaceae</taxon>
        <taxon>BOP clade</taxon>
        <taxon>Oryzoideae</taxon>
        <taxon>Oryzeae</taxon>
        <taxon>Oryzinae</taxon>
        <taxon>Leersia</taxon>
    </lineage>
</organism>
<dbReference type="PRINTS" id="PR00385">
    <property type="entry name" value="P450"/>
</dbReference>
<dbReference type="STRING" id="77586.A0A0D9VD22"/>
<keyword evidence="7" id="KW-0521">NADP</keyword>
<dbReference type="EnsemblPlants" id="LPERR02G05610.1">
    <property type="protein sequence ID" value="LPERR02G05610.1"/>
    <property type="gene ID" value="LPERR02G05610"/>
</dbReference>
<evidence type="ECO:0000256" key="12">
    <source>
        <dbReference type="PIRSR" id="PIRSR602401-1"/>
    </source>
</evidence>
<keyword evidence="10 12" id="KW-0408">Iron</keyword>
<evidence type="ECO:0000256" key="8">
    <source>
        <dbReference type="ARBA" id="ARBA00022989"/>
    </source>
</evidence>
<dbReference type="Proteomes" id="UP000032180">
    <property type="component" value="Chromosome 2"/>
</dbReference>
<keyword evidence="4 12" id="KW-0349">Heme</keyword>
<dbReference type="InterPro" id="IPR001128">
    <property type="entry name" value="Cyt_P450"/>
</dbReference>
<evidence type="ECO:0000256" key="10">
    <source>
        <dbReference type="ARBA" id="ARBA00023004"/>
    </source>
</evidence>
<comment type="cofactor">
    <cofactor evidence="1 12">
        <name>heme</name>
        <dbReference type="ChEBI" id="CHEBI:30413"/>
    </cofactor>
</comment>
<evidence type="ECO:0000256" key="7">
    <source>
        <dbReference type="ARBA" id="ARBA00022857"/>
    </source>
</evidence>
<dbReference type="Pfam" id="PF00067">
    <property type="entry name" value="p450"/>
    <property type="match status" value="2"/>
</dbReference>